<feature type="signal peptide" evidence="19">
    <location>
        <begin position="1"/>
        <end position="28"/>
    </location>
</feature>
<keyword evidence="11" id="KW-0902">Two-component regulatory system</keyword>
<dbReference type="InterPro" id="IPR036097">
    <property type="entry name" value="HisK_dim/P_sf"/>
</dbReference>
<dbReference type="PROSITE" id="PS50110">
    <property type="entry name" value="RESPONSE_REGULATORY"/>
    <property type="match status" value="1"/>
</dbReference>
<evidence type="ECO:0000256" key="2">
    <source>
        <dbReference type="ARBA" id="ARBA00004651"/>
    </source>
</evidence>
<dbReference type="PANTHER" id="PTHR45339:SF1">
    <property type="entry name" value="HYBRID SIGNAL TRANSDUCTION HISTIDINE KINASE J"/>
    <property type="match status" value="1"/>
</dbReference>
<dbReference type="CDD" id="cd00082">
    <property type="entry name" value="HisKA"/>
    <property type="match status" value="1"/>
</dbReference>
<evidence type="ECO:0000256" key="7">
    <source>
        <dbReference type="ARBA" id="ARBA00022729"/>
    </source>
</evidence>
<dbReference type="InterPro" id="IPR005467">
    <property type="entry name" value="His_kinase_dom"/>
</dbReference>
<evidence type="ECO:0000313" key="23">
    <source>
        <dbReference type="EMBL" id="ATA54707.1"/>
    </source>
</evidence>
<dbReference type="PROSITE" id="PS50894">
    <property type="entry name" value="HPT"/>
    <property type="match status" value="1"/>
</dbReference>
<comment type="catalytic activity">
    <reaction evidence="1">
        <text>ATP + protein L-histidine = ADP + protein N-phospho-L-histidine.</text>
        <dbReference type="EC" id="2.7.13.3"/>
    </reaction>
</comment>
<evidence type="ECO:0000256" key="4">
    <source>
        <dbReference type="ARBA" id="ARBA00022475"/>
    </source>
</evidence>
<dbReference type="Pfam" id="PF00512">
    <property type="entry name" value="HisKA"/>
    <property type="match status" value="1"/>
</dbReference>
<dbReference type="SUPFAM" id="SSF47384">
    <property type="entry name" value="Homodimeric domain of signal transducing histidine kinase"/>
    <property type="match status" value="1"/>
</dbReference>
<dbReference type="CDD" id="cd16922">
    <property type="entry name" value="HATPase_EvgS-ArcB-TorS-like"/>
    <property type="match status" value="1"/>
</dbReference>
<dbReference type="Gene3D" id="3.30.565.10">
    <property type="entry name" value="Histidine kinase-like ATPase, C-terminal domain"/>
    <property type="match status" value="1"/>
</dbReference>
<keyword evidence="13" id="KW-0472">Membrane</keyword>
<dbReference type="PROSITE" id="PS50109">
    <property type="entry name" value="HIS_KIN"/>
    <property type="match status" value="1"/>
</dbReference>
<dbReference type="InterPro" id="IPR003661">
    <property type="entry name" value="HisK_dim/P_dom"/>
</dbReference>
<dbReference type="SUPFAM" id="SSF52172">
    <property type="entry name" value="CheY-like"/>
    <property type="match status" value="1"/>
</dbReference>
<feature type="domain" description="Histidine kinase" evidence="20">
    <location>
        <begin position="325"/>
        <end position="546"/>
    </location>
</feature>
<evidence type="ECO:0000256" key="12">
    <source>
        <dbReference type="ARBA" id="ARBA00023026"/>
    </source>
</evidence>
<dbReference type="InterPro" id="IPR008207">
    <property type="entry name" value="Sig_transdc_His_kin_Hpt_dom"/>
</dbReference>
<dbReference type="FunFam" id="3.30.565.10:FF:000010">
    <property type="entry name" value="Sensor histidine kinase RcsC"/>
    <property type="match status" value="1"/>
</dbReference>
<dbReference type="InterPro" id="IPR001789">
    <property type="entry name" value="Sig_transdc_resp-reg_receiver"/>
</dbReference>
<dbReference type="Pfam" id="PF00072">
    <property type="entry name" value="Response_reg"/>
    <property type="match status" value="1"/>
</dbReference>
<dbReference type="InterPro" id="IPR003594">
    <property type="entry name" value="HATPase_dom"/>
</dbReference>
<dbReference type="Proteomes" id="UP000217154">
    <property type="component" value="Chromosome"/>
</dbReference>
<evidence type="ECO:0000256" key="10">
    <source>
        <dbReference type="ARBA" id="ARBA00022989"/>
    </source>
</evidence>
<feature type="modified residue" description="4-aspartylphosphate" evidence="17">
    <location>
        <position position="621"/>
    </location>
</feature>
<dbReference type="SUPFAM" id="SSF55874">
    <property type="entry name" value="ATPase domain of HSP90 chaperone/DNA topoisomerase II/histidine kinase"/>
    <property type="match status" value="1"/>
</dbReference>
<dbReference type="InterPro" id="IPR011006">
    <property type="entry name" value="CheY-like_superfamily"/>
</dbReference>
<dbReference type="AlphaFoldDB" id="A0A250DK00"/>
<organism evidence="23 24">
    <name type="scientific">Variovorax boronicumulans</name>
    <dbReference type="NCBI Taxonomy" id="436515"/>
    <lineage>
        <taxon>Bacteria</taxon>
        <taxon>Pseudomonadati</taxon>
        <taxon>Pseudomonadota</taxon>
        <taxon>Betaproteobacteria</taxon>
        <taxon>Burkholderiales</taxon>
        <taxon>Comamonadaceae</taxon>
        <taxon>Variovorax</taxon>
    </lineage>
</organism>
<dbReference type="GO" id="GO:0005886">
    <property type="term" value="C:plasma membrane"/>
    <property type="evidence" value="ECO:0007669"/>
    <property type="project" value="UniProtKB-SubCell"/>
</dbReference>
<dbReference type="Pfam" id="PF00497">
    <property type="entry name" value="SBP_bac_3"/>
    <property type="match status" value="1"/>
</dbReference>
<dbReference type="SUPFAM" id="SSF53850">
    <property type="entry name" value="Periplasmic binding protein-like II"/>
    <property type="match status" value="1"/>
</dbReference>
<dbReference type="InterPro" id="IPR036890">
    <property type="entry name" value="HATPase_C_sf"/>
</dbReference>
<dbReference type="CDD" id="cd17546">
    <property type="entry name" value="REC_hyHK_CKI1_RcsC-like"/>
    <property type="match status" value="1"/>
</dbReference>
<evidence type="ECO:0000256" key="1">
    <source>
        <dbReference type="ARBA" id="ARBA00000085"/>
    </source>
</evidence>
<dbReference type="SMART" id="SM00062">
    <property type="entry name" value="PBPb"/>
    <property type="match status" value="1"/>
</dbReference>
<dbReference type="Pfam" id="PF02518">
    <property type="entry name" value="HATPase_c"/>
    <property type="match status" value="1"/>
</dbReference>
<evidence type="ECO:0000256" key="13">
    <source>
        <dbReference type="ARBA" id="ARBA00023136"/>
    </source>
</evidence>
<dbReference type="KEGG" id="vbo:CKY39_16960"/>
<feature type="domain" description="Response regulatory" evidence="21">
    <location>
        <begin position="571"/>
        <end position="691"/>
    </location>
</feature>
<feature type="modified residue" description="Phosphohistidine" evidence="16">
    <location>
        <position position="737"/>
    </location>
</feature>
<dbReference type="InterPro" id="IPR001638">
    <property type="entry name" value="Solute-binding_3/MltF_N"/>
</dbReference>
<dbReference type="SMART" id="SM00448">
    <property type="entry name" value="REC"/>
    <property type="match status" value="1"/>
</dbReference>
<dbReference type="GO" id="GO:0000155">
    <property type="term" value="F:phosphorelay sensor kinase activity"/>
    <property type="evidence" value="ECO:0007669"/>
    <property type="project" value="InterPro"/>
</dbReference>
<reference evidence="23 24" key="1">
    <citation type="submission" date="2017-09" db="EMBL/GenBank/DDBJ databases">
        <title>The diverse metabolic capabilities of V. boronicumulans make it an excellent choice for continued studies on novel biodegradation.</title>
        <authorList>
            <person name="Sun S."/>
        </authorList>
    </citation>
    <scope>NUCLEOTIDE SEQUENCE [LARGE SCALE GENOMIC DNA]</scope>
    <source>
        <strain evidence="23 24">J1</strain>
    </source>
</reference>
<protein>
    <recommendedName>
        <fullName evidence="15">Virulence sensor protein BvgS</fullName>
        <ecNumber evidence="3">2.7.13.3</ecNumber>
    </recommendedName>
</protein>
<dbReference type="PRINTS" id="PR00344">
    <property type="entry name" value="BCTRLSENSOR"/>
</dbReference>
<evidence type="ECO:0000256" key="11">
    <source>
        <dbReference type="ARBA" id="ARBA00023012"/>
    </source>
</evidence>
<name>A0A250DK00_9BURK</name>
<evidence type="ECO:0000256" key="14">
    <source>
        <dbReference type="ARBA" id="ARBA00058004"/>
    </source>
</evidence>
<keyword evidence="12" id="KW-0843">Virulence</keyword>
<keyword evidence="8" id="KW-0547">Nucleotide-binding</keyword>
<dbReference type="Gene3D" id="1.20.120.160">
    <property type="entry name" value="HPT domain"/>
    <property type="match status" value="1"/>
</dbReference>
<keyword evidence="6" id="KW-0812">Transmembrane</keyword>
<dbReference type="SMART" id="SM00388">
    <property type="entry name" value="HisKA"/>
    <property type="match status" value="1"/>
</dbReference>
<evidence type="ECO:0000256" key="15">
    <source>
        <dbReference type="ARBA" id="ARBA00070152"/>
    </source>
</evidence>
<dbReference type="SMART" id="SM00387">
    <property type="entry name" value="HATPase_c"/>
    <property type="match status" value="1"/>
</dbReference>
<evidence type="ECO:0000256" key="19">
    <source>
        <dbReference type="SAM" id="SignalP"/>
    </source>
</evidence>
<gene>
    <name evidence="23" type="ORF">CKY39_16960</name>
</gene>
<accession>A0A250DK00</accession>
<dbReference type="InterPro" id="IPR036641">
    <property type="entry name" value="HPT_dom_sf"/>
</dbReference>
<feature type="domain" description="HPt" evidence="22">
    <location>
        <begin position="698"/>
        <end position="790"/>
    </location>
</feature>
<dbReference type="GO" id="GO:0005524">
    <property type="term" value="F:ATP binding"/>
    <property type="evidence" value="ECO:0007669"/>
    <property type="project" value="UniProtKB-KW"/>
</dbReference>
<evidence type="ECO:0000256" key="8">
    <source>
        <dbReference type="ARBA" id="ARBA00022741"/>
    </source>
</evidence>
<keyword evidence="5 17" id="KW-0597">Phosphoprotein</keyword>
<comment type="function">
    <text evidence="14">Member of the two-component regulatory system BvgS/BvgA. Phosphorylates BvgA via a four-step phosphorelay in response to environmental signals.</text>
</comment>
<evidence type="ECO:0000256" key="16">
    <source>
        <dbReference type="PROSITE-ProRule" id="PRU00110"/>
    </source>
</evidence>
<dbReference type="SUPFAM" id="SSF47226">
    <property type="entry name" value="Histidine-containing phosphotransfer domain, HPT domain"/>
    <property type="match status" value="1"/>
</dbReference>
<dbReference type="Pfam" id="PF01627">
    <property type="entry name" value="Hpt"/>
    <property type="match status" value="1"/>
</dbReference>
<dbReference type="CDD" id="cd01007">
    <property type="entry name" value="PBP2_BvgS_HisK_like"/>
    <property type="match status" value="1"/>
</dbReference>
<feature type="region of interest" description="Disordered" evidence="18">
    <location>
        <begin position="547"/>
        <end position="567"/>
    </location>
</feature>
<dbReference type="Gene3D" id="3.40.50.2300">
    <property type="match status" value="1"/>
</dbReference>
<keyword evidence="9" id="KW-0067">ATP-binding</keyword>
<evidence type="ECO:0000259" key="20">
    <source>
        <dbReference type="PROSITE" id="PS50109"/>
    </source>
</evidence>
<keyword evidence="4" id="KW-1003">Cell membrane</keyword>
<keyword evidence="10" id="KW-1133">Transmembrane helix</keyword>
<dbReference type="EC" id="2.7.13.3" evidence="3"/>
<proteinExistence type="predicted"/>
<evidence type="ECO:0000256" key="3">
    <source>
        <dbReference type="ARBA" id="ARBA00012438"/>
    </source>
</evidence>
<dbReference type="InterPro" id="IPR004358">
    <property type="entry name" value="Sig_transdc_His_kin-like_C"/>
</dbReference>
<evidence type="ECO:0000256" key="17">
    <source>
        <dbReference type="PROSITE-ProRule" id="PRU00169"/>
    </source>
</evidence>
<comment type="subcellular location">
    <subcellularLocation>
        <location evidence="2">Cell membrane</location>
        <topology evidence="2">Multi-pass membrane protein</topology>
    </subcellularLocation>
</comment>
<sequence length="790" mass="85297">MNPWRALGRTARWAMCGAMALPAGPAWAQAQPVFTDEEQRWMNANPVVRYAADTRLSPLESIEHGRYKGLIAEYLDAVARKSGLRFELHATPDWQEAQQAFLDGKVDMFPNASAQRTTREVGAKLRLTDPFFVAQTIIVTRTDAPFVLHMKDLDGKVAAVRGGGTYAHAFAERYPGVRVLPTSEPMESLDAVITGEAYAAIGSDAVFLPMMRRRHARQLSISGTIGDLLYVAQMGVRADLPLLHSIVEKSLASLSAAETGQMNDRWLEQTDFGEPSLLSIVRYRLPQLLLLLGGVVLLGWFAWRARVAQRAAQKSERTKSNFLAVMSHEIRTPMNAVLASIEMLAHTPLDARQTRFTRTASAAAEALLSLLDDVLDLSKLDARRLALELVPTDVDALAQKVAHVARVNAQDKPLVIAVRTHNPSGRQVLIDPTRLRQVLLNLLGNAVKFTERGRIDVTLELLDDGGMNGLLTVTVSDTGIGIAPSQQATLFDAYSQADSSTTRRFGGTGLGLTICKELVELMGGEIRLTSRLGAGTSVEFALPVKLVSPPQEPSKDTAAARGQPSSGPAATVLVVEDHPGNQFIIAEQLRMLGYDARIEADGAAALAALAPPHPFALVLMDCHMPGMSGYEATRRLREREREDGATHLPVIAISAATDSAHLDECMESGMDGVLKKPLRLDELSSMLQLWLGGTPSSPQRPDTALPPQFHEAMAEDLAALRRAFAAGDTASAAHHAHRIRGAALMVDAAAVAAPADALEKNARAETASDHMRVADLLDELQLALSAQAAP</sequence>
<evidence type="ECO:0000256" key="9">
    <source>
        <dbReference type="ARBA" id="ARBA00022840"/>
    </source>
</evidence>
<evidence type="ECO:0000259" key="22">
    <source>
        <dbReference type="PROSITE" id="PS50894"/>
    </source>
</evidence>
<dbReference type="PANTHER" id="PTHR45339">
    <property type="entry name" value="HYBRID SIGNAL TRANSDUCTION HISTIDINE KINASE J"/>
    <property type="match status" value="1"/>
</dbReference>
<evidence type="ECO:0000259" key="21">
    <source>
        <dbReference type="PROSITE" id="PS50110"/>
    </source>
</evidence>
<feature type="chain" id="PRO_5012196888" description="Virulence sensor protein BvgS" evidence="19">
    <location>
        <begin position="29"/>
        <end position="790"/>
    </location>
</feature>
<dbReference type="EMBL" id="CP023284">
    <property type="protein sequence ID" value="ATA54707.1"/>
    <property type="molecule type" value="Genomic_DNA"/>
</dbReference>
<evidence type="ECO:0000256" key="6">
    <source>
        <dbReference type="ARBA" id="ARBA00022692"/>
    </source>
</evidence>
<keyword evidence="7 19" id="KW-0732">Signal</keyword>
<evidence type="ECO:0000256" key="5">
    <source>
        <dbReference type="ARBA" id="ARBA00022553"/>
    </source>
</evidence>
<evidence type="ECO:0000256" key="18">
    <source>
        <dbReference type="SAM" id="MobiDB-lite"/>
    </source>
</evidence>
<evidence type="ECO:0000313" key="24">
    <source>
        <dbReference type="Proteomes" id="UP000217154"/>
    </source>
</evidence>
<dbReference type="Gene3D" id="3.40.190.10">
    <property type="entry name" value="Periplasmic binding protein-like II"/>
    <property type="match status" value="2"/>
</dbReference>
<dbReference type="Gene3D" id="1.10.287.130">
    <property type="match status" value="1"/>
</dbReference>